<keyword evidence="2" id="KW-1185">Reference proteome</keyword>
<feature type="non-terminal residue" evidence="1">
    <location>
        <position position="52"/>
    </location>
</feature>
<dbReference type="Proteomes" id="UP001266305">
    <property type="component" value="Unassembled WGS sequence"/>
</dbReference>
<protein>
    <submittedName>
        <fullName evidence="1">Uncharacterized protein</fullName>
    </submittedName>
</protein>
<evidence type="ECO:0000313" key="1">
    <source>
        <dbReference type="EMBL" id="KAK2095801.1"/>
    </source>
</evidence>
<organism evidence="1 2">
    <name type="scientific">Saguinus oedipus</name>
    <name type="common">Cotton-top tamarin</name>
    <name type="synonym">Oedipomidas oedipus</name>
    <dbReference type="NCBI Taxonomy" id="9490"/>
    <lineage>
        <taxon>Eukaryota</taxon>
        <taxon>Metazoa</taxon>
        <taxon>Chordata</taxon>
        <taxon>Craniata</taxon>
        <taxon>Vertebrata</taxon>
        <taxon>Euteleostomi</taxon>
        <taxon>Mammalia</taxon>
        <taxon>Eutheria</taxon>
        <taxon>Euarchontoglires</taxon>
        <taxon>Primates</taxon>
        <taxon>Haplorrhini</taxon>
        <taxon>Platyrrhini</taxon>
        <taxon>Cebidae</taxon>
        <taxon>Callitrichinae</taxon>
        <taxon>Saguinus</taxon>
    </lineage>
</organism>
<dbReference type="EMBL" id="JASSZA010000013">
    <property type="protein sequence ID" value="KAK2095801.1"/>
    <property type="molecule type" value="Genomic_DNA"/>
</dbReference>
<proteinExistence type="predicted"/>
<feature type="non-terminal residue" evidence="1">
    <location>
        <position position="1"/>
    </location>
</feature>
<accession>A0ABQ9UFH1</accession>
<evidence type="ECO:0000313" key="2">
    <source>
        <dbReference type="Proteomes" id="UP001266305"/>
    </source>
</evidence>
<gene>
    <name evidence="1" type="ORF">P7K49_027217</name>
</gene>
<sequence length="52" mass="5892">AAQMEKEEQNELQQQGWRCWLRQPCGQIHSTVHTAGTMYTKLSRDTISPGGC</sequence>
<reference evidence="1 2" key="1">
    <citation type="submission" date="2023-05" db="EMBL/GenBank/DDBJ databases">
        <title>B98-5 Cell Line De Novo Hybrid Assembly: An Optical Mapping Approach.</title>
        <authorList>
            <person name="Kananen K."/>
            <person name="Auerbach J.A."/>
            <person name="Kautto E."/>
            <person name="Blachly J.S."/>
        </authorList>
    </citation>
    <scope>NUCLEOTIDE SEQUENCE [LARGE SCALE GENOMIC DNA]</scope>
    <source>
        <strain evidence="1">B95-8</strain>
        <tissue evidence="1">Cell line</tissue>
    </source>
</reference>
<name>A0ABQ9UFH1_SAGOE</name>
<comment type="caution">
    <text evidence="1">The sequence shown here is derived from an EMBL/GenBank/DDBJ whole genome shotgun (WGS) entry which is preliminary data.</text>
</comment>